<protein>
    <submittedName>
        <fullName evidence="1">Stage III sporulation protein AB</fullName>
    </submittedName>
</protein>
<gene>
    <name evidence="1" type="ORF">SAMN05216498_1579</name>
</gene>
<dbReference type="PIRSF" id="PIRSF021435">
    <property type="entry name" value="SpoIIIAB"/>
    <property type="match status" value="1"/>
</dbReference>
<keyword evidence="2" id="KW-1185">Reference proteome</keyword>
<dbReference type="Pfam" id="PF09548">
    <property type="entry name" value="Spore_III_AB"/>
    <property type="match status" value="1"/>
</dbReference>
<dbReference type="STRING" id="237069.SAMN05216498_1579"/>
<dbReference type="AlphaFoldDB" id="A0A1G9Z7V8"/>
<dbReference type="EMBL" id="FNIG01000003">
    <property type="protein sequence ID" value="SDN17430.1"/>
    <property type="molecule type" value="Genomic_DNA"/>
</dbReference>
<dbReference type="InterPro" id="IPR014198">
    <property type="entry name" value="Spore_III_AB"/>
</dbReference>
<accession>A0A1G9Z7V8</accession>
<dbReference type="Proteomes" id="UP000199334">
    <property type="component" value="Unassembled WGS sequence"/>
</dbReference>
<evidence type="ECO:0000313" key="1">
    <source>
        <dbReference type="EMBL" id="SDN17430.1"/>
    </source>
</evidence>
<dbReference type="NCBIfam" id="TIGR02833">
    <property type="entry name" value="spore_III_AB"/>
    <property type="match status" value="1"/>
</dbReference>
<sequence length="170" mass="20146">MKWIGAILILFTCTWVGIDIAKNYTKRPKQIRELLHALQIMEAEMVFGQEPIHHVLHKLSKQLSPPMSYIFYDISEHLLKSRESLQHIWQQNLERKWHHTAMKEREKEVFIQFGQTLGIHNLEQQQKQIHLTKVHLQRELNDAAEDEKRFSNMFRALGVLSGLLLTLIFL</sequence>
<proteinExistence type="predicted"/>
<dbReference type="RefSeq" id="WP_093856063.1">
    <property type="nucleotide sequence ID" value="NZ_BJVZ01000011.1"/>
</dbReference>
<reference evidence="1 2" key="1">
    <citation type="submission" date="2016-10" db="EMBL/GenBank/DDBJ databases">
        <authorList>
            <person name="de Groot N.N."/>
        </authorList>
    </citation>
    <scope>NUCLEOTIDE SEQUENCE [LARGE SCALE GENOMIC DNA]</scope>
    <source>
        <strain evidence="1 2">CGMCC 1.3442</strain>
    </source>
</reference>
<dbReference type="OrthoDB" id="1957909at2"/>
<organism evidence="1 2">
    <name type="scientific">Tenuibacillus multivorans</name>
    <dbReference type="NCBI Taxonomy" id="237069"/>
    <lineage>
        <taxon>Bacteria</taxon>
        <taxon>Bacillati</taxon>
        <taxon>Bacillota</taxon>
        <taxon>Bacilli</taxon>
        <taxon>Bacillales</taxon>
        <taxon>Bacillaceae</taxon>
        <taxon>Tenuibacillus</taxon>
    </lineage>
</organism>
<evidence type="ECO:0000313" key="2">
    <source>
        <dbReference type="Proteomes" id="UP000199334"/>
    </source>
</evidence>
<name>A0A1G9Z7V8_9BACI</name>